<gene>
    <name evidence="2" type="ORF">H1R20_g3594</name>
</gene>
<name>A0A9W8MKP3_9AGAR</name>
<dbReference type="Pfam" id="PF20414">
    <property type="entry name" value="DUF6698"/>
    <property type="match status" value="1"/>
</dbReference>
<sequence length="315" mass="35814">MQNCRQTRRKRANEFTTIADRLIHKFLDKVDSLAESPEESDAWLKTLQRGAENARAEDTYKVSVVCVPQSVNSFTGDRRPNPPLNESRENRGLKHDVCGFLLCPVELDWDDPEVRSHVRDYEAGFELGPTARALYSDYTGNPKNIDAGYLKSKLLVKTYKFIFTSPSSAKSVAVEGSDDENLEPPSTRRRTSQSSSSRRSVRKDIATTLNMNNKVTPRSIAYAAVQLLLALSSANQWTRSHEGLNFYDCYYYIIDYFEDNDDAELERNARELLKWWNSQIFPQAKRSENGSGAGRARKLLAEQRAARRRASQPSS</sequence>
<reference evidence="2" key="1">
    <citation type="submission" date="2022-06" db="EMBL/GenBank/DDBJ databases">
        <title>Genome Sequence of Candolleomyces eurysporus.</title>
        <authorList>
            <person name="Buettner E."/>
        </authorList>
    </citation>
    <scope>NUCLEOTIDE SEQUENCE</scope>
    <source>
        <strain evidence="2">VTCC 930004</strain>
    </source>
</reference>
<dbReference type="InterPro" id="IPR046521">
    <property type="entry name" value="DUF6698"/>
</dbReference>
<comment type="caution">
    <text evidence="2">The sequence shown here is derived from an EMBL/GenBank/DDBJ whole genome shotgun (WGS) entry which is preliminary data.</text>
</comment>
<evidence type="ECO:0000313" key="2">
    <source>
        <dbReference type="EMBL" id="KAJ2933502.1"/>
    </source>
</evidence>
<keyword evidence="3" id="KW-1185">Reference proteome</keyword>
<feature type="region of interest" description="Disordered" evidence="1">
    <location>
        <begin position="173"/>
        <end position="202"/>
    </location>
</feature>
<dbReference type="AlphaFoldDB" id="A0A9W8MKP3"/>
<feature type="compositionally biased region" description="Basic residues" evidence="1">
    <location>
        <begin position="306"/>
        <end position="315"/>
    </location>
</feature>
<evidence type="ECO:0000256" key="1">
    <source>
        <dbReference type="SAM" id="MobiDB-lite"/>
    </source>
</evidence>
<evidence type="ECO:0000313" key="3">
    <source>
        <dbReference type="Proteomes" id="UP001140091"/>
    </source>
</evidence>
<dbReference type="OrthoDB" id="2662502at2759"/>
<feature type="region of interest" description="Disordered" evidence="1">
    <location>
        <begin position="285"/>
        <end position="315"/>
    </location>
</feature>
<dbReference type="Proteomes" id="UP001140091">
    <property type="component" value="Unassembled WGS sequence"/>
</dbReference>
<protein>
    <submittedName>
        <fullName evidence="2">Uncharacterized protein</fullName>
    </submittedName>
</protein>
<proteinExistence type="predicted"/>
<feature type="non-terminal residue" evidence="2">
    <location>
        <position position="1"/>
    </location>
</feature>
<organism evidence="2 3">
    <name type="scientific">Candolleomyces eurysporus</name>
    <dbReference type="NCBI Taxonomy" id="2828524"/>
    <lineage>
        <taxon>Eukaryota</taxon>
        <taxon>Fungi</taxon>
        <taxon>Dikarya</taxon>
        <taxon>Basidiomycota</taxon>
        <taxon>Agaricomycotina</taxon>
        <taxon>Agaricomycetes</taxon>
        <taxon>Agaricomycetidae</taxon>
        <taxon>Agaricales</taxon>
        <taxon>Agaricineae</taxon>
        <taxon>Psathyrellaceae</taxon>
        <taxon>Candolleomyces</taxon>
    </lineage>
</organism>
<dbReference type="EMBL" id="JANBPK010000741">
    <property type="protein sequence ID" value="KAJ2933502.1"/>
    <property type="molecule type" value="Genomic_DNA"/>
</dbReference>
<accession>A0A9W8MKP3</accession>